<dbReference type="Pfam" id="PF00135">
    <property type="entry name" value="COesterase"/>
    <property type="match status" value="1"/>
</dbReference>
<accession>A0A8H8BW10</accession>
<dbReference type="PANTHER" id="PTHR43142">
    <property type="entry name" value="CARBOXYLIC ESTER HYDROLASE"/>
    <property type="match status" value="1"/>
</dbReference>
<protein>
    <recommendedName>
        <fullName evidence="1">Carboxylesterase type B domain-containing protein</fullName>
    </recommendedName>
</protein>
<dbReference type="PANTHER" id="PTHR43142:SF11">
    <property type="entry name" value="CARBOXYLIC ESTER HYDROLASE"/>
    <property type="match status" value="1"/>
</dbReference>
<evidence type="ECO:0000259" key="1">
    <source>
        <dbReference type="Pfam" id="PF00135"/>
    </source>
</evidence>
<reference evidence="2" key="1">
    <citation type="submission" date="2021-02" db="EMBL/GenBank/DDBJ databases">
        <title>Genome sequence Cadophora malorum strain M34.</title>
        <authorList>
            <person name="Stefanovic E."/>
            <person name="Vu D."/>
            <person name="Scully C."/>
            <person name="Dijksterhuis J."/>
            <person name="Roader J."/>
            <person name="Houbraken J."/>
        </authorList>
    </citation>
    <scope>NUCLEOTIDE SEQUENCE</scope>
    <source>
        <strain evidence="2">M34</strain>
    </source>
</reference>
<dbReference type="SUPFAM" id="SSF53474">
    <property type="entry name" value="alpha/beta-Hydrolases"/>
    <property type="match status" value="1"/>
</dbReference>
<dbReference type="AlphaFoldDB" id="A0A8H8BW10"/>
<evidence type="ECO:0000313" key="3">
    <source>
        <dbReference type="Proteomes" id="UP000664132"/>
    </source>
</evidence>
<dbReference type="EMBL" id="JAFJYH010000005">
    <property type="protein sequence ID" value="KAG4426066.1"/>
    <property type="molecule type" value="Genomic_DNA"/>
</dbReference>
<keyword evidence="3" id="KW-1185">Reference proteome</keyword>
<dbReference type="Proteomes" id="UP000664132">
    <property type="component" value="Unassembled WGS sequence"/>
</dbReference>
<gene>
    <name evidence="2" type="ORF">IFR04_000773</name>
</gene>
<dbReference type="InterPro" id="IPR029058">
    <property type="entry name" value="AB_hydrolase_fold"/>
</dbReference>
<dbReference type="Gene3D" id="3.40.50.1820">
    <property type="entry name" value="alpha/beta hydrolase"/>
    <property type="match status" value="1"/>
</dbReference>
<feature type="domain" description="Carboxylesterase type B" evidence="1">
    <location>
        <begin position="11"/>
        <end position="466"/>
    </location>
</feature>
<comment type="caution">
    <text evidence="2">The sequence shown here is derived from an EMBL/GenBank/DDBJ whole genome shotgun (WGS) entry which is preliminary data.</text>
</comment>
<organism evidence="2 3">
    <name type="scientific">Cadophora malorum</name>
    <dbReference type="NCBI Taxonomy" id="108018"/>
    <lineage>
        <taxon>Eukaryota</taxon>
        <taxon>Fungi</taxon>
        <taxon>Dikarya</taxon>
        <taxon>Ascomycota</taxon>
        <taxon>Pezizomycotina</taxon>
        <taxon>Leotiomycetes</taxon>
        <taxon>Helotiales</taxon>
        <taxon>Ploettnerulaceae</taxon>
        <taxon>Cadophora</taxon>
    </lineage>
</organism>
<dbReference type="InterPro" id="IPR002018">
    <property type="entry name" value="CarbesteraseB"/>
</dbReference>
<name>A0A8H8BW10_9HELO</name>
<dbReference type="OrthoDB" id="3200163at2759"/>
<sequence>MTAETKHHLLGEVTGLDQGRTIAYRGIKYAELEHAFAEPTLINNPTNSRTDSTSYGPLCVQNPASCDFEFNFIQHELPRHEFKFSLTECLNLNIVTPKERNQSLPVFVFIYGGGFSLGGNSWPQYDPTRLVELSIKEGSPVIGININYRVGLPGFLASQELLDSGIKPNNGLRDQRTALLWIQKYIEGFGGDPKNITAVGESVGAISCFLHLESEKPLFNRVMAMGGTPLLMKPVPISVAGGICDIAMAKLGLAAKLTTDEKLKALKDASIEQLATAAEQLPMLPIIDGEYVKSAATFSKWSFQDSPMPGTKWCESIMMGDCEMDSSILFYMLHDRQAGIEDTFVATMNRHLKDEKTKQRLLKEYDVGNNSGKSQDVVMDNVLHFAHDIGFYAPLVSIASGFPGKSYVFHFNEPNPWKGRYQGVASHILDAAFLYQNYNKFLDEAQRSSAEAFGKHFIKYVAGGVPFPEYSAENGGAMVYGADGERQKFVTGKNGEDLKRRSSIFKLAETSSLEELSTLWGSFMSGQ</sequence>
<proteinExistence type="predicted"/>
<evidence type="ECO:0000313" key="2">
    <source>
        <dbReference type="EMBL" id="KAG4426066.1"/>
    </source>
</evidence>